<name>A0A371IL89_9FIRM</name>
<keyword evidence="4" id="KW-0812">Transmembrane</keyword>
<proteinExistence type="predicted"/>
<keyword evidence="3" id="KW-0418">Kinase</keyword>
<feature type="domain" description="Sensor histidine kinase NatK-like C-terminal" evidence="5">
    <location>
        <begin position="324"/>
        <end position="423"/>
    </location>
</feature>
<dbReference type="Gene3D" id="3.30.565.10">
    <property type="entry name" value="Histidine kinase-like ATPase, C-terminal domain"/>
    <property type="match status" value="1"/>
</dbReference>
<evidence type="ECO:0000313" key="8">
    <source>
        <dbReference type="Proteomes" id="UP000093352"/>
    </source>
</evidence>
<keyword evidence="4" id="KW-1133">Transmembrane helix</keyword>
<keyword evidence="2" id="KW-0808">Transferase</keyword>
<evidence type="ECO:0000256" key="2">
    <source>
        <dbReference type="ARBA" id="ARBA00022679"/>
    </source>
</evidence>
<dbReference type="InterPro" id="IPR032834">
    <property type="entry name" value="NatK-like_C"/>
</dbReference>
<keyword evidence="8" id="KW-1185">Reference proteome</keyword>
<dbReference type="SUPFAM" id="SSF55874">
    <property type="entry name" value="ATPase domain of HSP90 chaperone/DNA topoisomerase II/histidine kinase"/>
    <property type="match status" value="1"/>
</dbReference>
<evidence type="ECO:0000259" key="5">
    <source>
        <dbReference type="Pfam" id="PF14501"/>
    </source>
</evidence>
<dbReference type="InterPro" id="IPR039506">
    <property type="entry name" value="SPOB_a"/>
</dbReference>
<dbReference type="InterPro" id="IPR016120">
    <property type="entry name" value="Sig_transdc_His_kin_SpoOB"/>
</dbReference>
<feature type="transmembrane region" description="Helical" evidence="4">
    <location>
        <begin position="155"/>
        <end position="175"/>
    </location>
</feature>
<dbReference type="PANTHER" id="PTHR40448">
    <property type="entry name" value="TWO-COMPONENT SENSOR HISTIDINE KINASE"/>
    <property type="match status" value="1"/>
</dbReference>
<keyword evidence="1" id="KW-0597">Phosphoprotein</keyword>
<dbReference type="AlphaFoldDB" id="A0A371IL89"/>
<comment type="caution">
    <text evidence="7">The sequence shown here is derived from an EMBL/GenBank/DDBJ whole genome shotgun (WGS) entry which is preliminary data.</text>
</comment>
<accession>A0A371IL89</accession>
<dbReference type="CDD" id="cd16935">
    <property type="entry name" value="HATPase_AgrC-ComD-like"/>
    <property type="match status" value="1"/>
</dbReference>
<feature type="transmembrane region" description="Helical" evidence="4">
    <location>
        <begin position="85"/>
        <end position="106"/>
    </location>
</feature>
<dbReference type="EMBL" id="MBEW02000009">
    <property type="protein sequence ID" value="RDY21244.1"/>
    <property type="molecule type" value="Genomic_DNA"/>
</dbReference>
<dbReference type="STRING" id="1871336.BBG48_03145"/>
<evidence type="ECO:0000259" key="6">
    <source>
        <dbReference type="Pfam" id="PF14689"/>
    </source>
</evidence>
<reference evidence="7 8" key="1">
    <citation type="journal article" date="2016" name="Genome Announc.">
        <title>Draft Genome Sequence of Criibacterium bergeronii gen. nov., sp. nov., Strain CCRI-22567T, Isolated from a Vaginal Sample from a Woman with Bacterial Vaginosis.</title>
        <authorList>
            <person name="Maheux A.F."/>
            <person name="Berube E."/>
            <person name="Boudreau D.K."/>
            <person name="Raymond F."/>
            <person name="Corbeil J."/>
            <person name="Roy P.H."/>
            <person name="Boissinot M."/>
            <person name="Omar R.F."/>
        </authorList>
    </citation>
    <scope>NUCLEOTIDE SEQUENCE [LARGE SCALE GENOMIC DNA]</scope>
    <source>
        <strain evidence="7 8">CCRI-22567</strain>
    </source>
</reference>
<dbReference type="GO" id="GO:0000155">
    <property type="term" value="F:phosphorelay sensor kinase activity"/>
    <property type="evidence" value="ECO:0007669"/>
    <property type="project" value="InterPro"/>
</dbReference>
<dbReference type="GO" id="GO:0042802">
    <property type="term" value="F:identical protein binding"/>
    <property type="evidence" value="ECO:0007669"/>
    <property type="project" value="TreeGrafter"/>
</dbReference>
<dbReference type="PANTHER" id="PTHR40448:SF1">
    <property type="entry name" value="TWO-COMPONENT SENSOR HISTIDINE KINASE"/>
    <property type="match status" value="1"/>
</dbReference>
<dbReference type="Pfam" id="PF14501">
    <property type="entry name" value="HATPase_c_5"/>
    <property type="match status" value="1"/>
</dbReference>
<evidence type="ECO:0000256" key="3">
    <source>
        <dbReference type="ARBA" id="ARBA00022777"/>
    </source>
</evidence>
<organism evidence="7 8">
    <name type="scientific">Criibacterium bergeronii</name>
    <dbReference type="NCBI Taxonomy" id="1871336"/>
    <lineage>
        <taxon>Bacteria</taxon>
        <taxon>Bacillati</taxon>
        <taxon>Bacillota</taxon>
        <taxon>Clostridia</taxon>
        <taxon>Peptostreptococcales</taxon>
        <taxon>Filifactoraceae</taxon>
        <taxon>Criibacterium</taxon>
    </lineage>
</organism>
<feature type="transmembrane region" description="Helical" evidence="4">
    <location>
        <begin position="6"/>
        <end position="23"/>
    </location>
</feature>
<feature type="domain" description="SpoOB alpha-helical" evidence="6">
    <location>
        <begin position="226"/>
        <end position="281"/>
    </location>
</feature>
<keyword evidence="4" id="KW-0472">Membrane</keyword>
<dbReference type="SUPFAM" id="SSF55890">
    <property type="entry name" value="Sporulation response regulatory protein Spo0B"/>
    <property type="match status" value="1"/>
</dbReference>
<dbReference type="Pfam" id="PF14689">
    <property type="entry name" value="SPOB_a"/>
    <property type="match status" value="1"/>
</dbReference>
<dbReference type="InterPro" id="IPR036890">
    <property type="entry name" value="HATPase_C_sf"/>
</dbReference>
<protein>
    <submittedName>
        <fullName evidence="7">GHKL domain-containing protein</fullName>
    </submittedName>
</protein>
<gene>
    <name evidence="7" type="ORF">BBG48_005515</name>
</gene>
<feature type="transmembrane region" description="Helical" evidence="4">
    <location>
        <begin position="184"/>
        <end position="202"/>
    </location>
</feature>
<evidence type="ECO:0000256" key="1">
    <source>
        <dbReference type="ARBA" id="ARBA00022553"/>
    </source>
</evidence>
<feature type="transmembrane region" description="Helical" evidence="4">
    <location>
        <begin position="43"/>
        <end position="73"/>
    </location>
</feature>
<dbReference type="Gene3D" id="1.10.287.130">
    <property type="match status" value="1"/>
</dbReference>
<sequence length="428" mass="50297">MGNFNILHYATNLIYTYTIYLLMSTFQKEEFVYPKKIKILAYFLFYIIVTTVFSFINIPIVTMLANLLCLFLLCFLYNENVLNNMQIAIITYAILAIEEISVSYVFDSHIKSIFKSVHHLEISIIFLGNILLLLTAILIKYFFKTKKYMEITANTPILNVVISSVTIITTFLLALKSTIDTETFTIISITFIFINLFSMWGYEKLTNSLNKQFKIETFKEKTKSYEKELKYMNEQISLLRKYKHDEKNHFLSIRGLIQEKSDEKALEYIDSLLDFYTSEDNYIKTKNEVLNSILNYKIKKMKDNKIKINTDIRIRETIPLSDYHLSIILGNLIDNAIEAQMKIDEEKRNIDIKIIDEKNKFIIKLDNSYNGKIKQDDKAFITTKEDSQNHGIGIKNVKEILEKYNGVFKINFDEEKFSVYVMIIMNEK</sequence>
<dbReference type="Proteomes" id="UP000093352">
    <property type="component" value="Unassembled WGS sequence"/>
</dbReference>
<evidence type="ECO:0000313" key="7">
    <source>
        <dbReference type="EMBL" id="RDY21244.1"/>
    </source>
</evidence>
<evidence type="ECO:0000256" key="4">
    <source>
        <dbReference type="SAM" id="Phobius"/>
    </source>
</evidence>
<feature type="transmembrane region" description="Helical" evidence="4">
    <location>
        <begin position="118"/>
        <end position="143"/>
    </location>
</feature>